<dbReference type="EMBL" id="CAJGYO010000017">
    <property type="protein sequence ID" value="CAD6333999.1"/>
    <property type="molecule type" value="Genomic_DNA"/>
</dbReference>
<proteinExistence type="inferred from homology"/>
<protein>
    <recommendedName>
        <fullName evidence="7">Dehydrin</fullName>
    </recommendedName>
</protein>
<dbReference type="GO" id="GO:0009414">
    <property type="term" value="P:response to water deprivation"/>
    <property type="evidence" value="ECO:0007669"/>
    <property type="project" value="TreeGrafter"/>
</dbReference>
<feature type="region of interest" description="Disordered" evidence="4">
    <location>
        <begin position="112"/>
        <end position="133"/>
    </location>
</feature>
<comment type="caution">
    <text evidence="5">The sequence shown here is derived from an EMBL/GenBank/DDBJ whole genome shotgun (WGS) entry which is preliminary data.</text>
</comment>
<accession>A0A811RXK8</accession>
<feature type="region of interest" description="Disordered" evidence="4">
    <location>
        <begin position="181"/>
        <end position="271"/>
    </location>
</feature>
<gene>
    <name evidence="5" type="ORF">NCGR_LOCUS58097</name>
</gene>
<dbReference type="GO" id="GO:0009737">
    <property type="term" value="P:response to abscisic acid"/>
    <property type="evidence" value="ECO:0007669"/>
    <property type="project" value="TreeGrafter"/>
</dbReference>
<dbReference type="InterPro" id="IPR000167">
    <property type="entry name" value="Dehydrin"/>
</dbReference>
<evidence type="ECO:0000313" key="5">
    <source>
        <dbReference type="EMBL" id="CAD6333999.1"/>
    </source>
</evidence>
<dbReference type="PANTHER" id="PTHR33346:SF37">
    <property type="entry name" value="DEHYDRIN RAB16D"/>
    <property type="match status" value="1"/>
</dbReference>
<sequence length="271" mass="28177">MARAQQSTSCDEGVVGVDDESIWFVLRRLIPPNGRTAAVAIAHSDGISRRRTNQIEWHDDPNPFASCRLPPLNGGVGLHTCFTTGEPLRKHEHTTSTHSSSLASGQYLAEGNQPRSMEHGQQGQYGHGTTGRVDQYGNPVGGGVVHGTTGTGGMGYGTGTGTGTGGAGMGGGQFQPAREEHKAGGILHRSGSSSSSSSEDDGMGGRRKKGIKEKIKEKLPGGHKDNQHATATGGACGQQGHTGGTYGTEGTGESEKKGIMDKIKEKLPGQH</sequence>
<evidence type="ECO:0000256" key="2">
    <source>
        <dbReference type="ARBA" id="ARBA00023016"/>
    </source>
</evidence>
<feature type="compositionally biased region" description="Gly residues" evidence="4">
    <location>
        <begin position="234"/>
        <end position="250"/>
    </location>
</feature>
<dbReference type="InterPro" id="IPR030513">
    <property type="entry name" value="Dehydrin_CS"/>
</dbReference>
<reference evidence="5" key="1">
    <citation type="submission" date="2020-10" db="EMBL/GenBank/DDBJ databases">
        <authorList>
            <person name="Han B."/>
            <person name="Lu T."/>
            <person name="Zhao Q."/>
            <person name="Huang X."/>
            <person name="Zhao Y."/>
        </authorList>
    </citation>
    <scope>NUCLEOTIDE SEQUENCE</scope>
</reference>
<organism evidence="5 6">
    <name type="scientific">Miscanthus lutarioriparius</name>
    <dbReference type="NCBI Taxonomy" id="422564"/>
    <lineage>
        <taxon>Eukaryota</taxon>
        <taxon>Viridiplantae</taxon>
        <taxon>Streptophyta</taxon>
        <taxon>Embryophyta</taxon>
        <taxon>Tracheophyta</taxon>
        <taxon>Spermatophyta</taxon>
        <taxon>Magnoliopsida</taxon>
        <taxon>Liliopsida</taxon>
        <taxon>Poales</taxon>
        <taxon>Poaceae</taxon>
        <taxon>PACMAD clade</taxon>
        <taxon>Panicoideae</taxon>
        <taxon>Andropogonodae</taxon>
        <taxon>Andropogoneae</taxon>
        <taxon>Saccharinae</taxon>
        <taxon>Miscanthus</taxon>
    </lineage>
</organism>
<name>A0A811RXK8_9POAL</name>
<dbReference type="OrthoDB" id="689118at2759"/>
<dbReference type="AlphaFoldDB" id="A0A811RXK8"/>
<dbReference type="PROSITE" id="PS00315">
    <property type="entry name" value="DEHYDRIN_1"/>
    <property type="match status" value="1"/>
</dbReference>
<feature type="compositionally biased region" description="Basic and acidic residues" evidence="4">
    <location>
        <begin position="212"/>
        <end position="227"/>
    </location>
</feature>
<dbReference type="PANTHER" id="PTHR33346">
    <property type="entry name" value="DEHYDRIN XERO 2-RELATED"/>
    <property type="match status" value="1"/>
</dbReference>
<dbReference type="Proteomes" id="UP000604825">
    <property type="component" value="Unassembled WGS sequence"/>
</dbReference>
<keyword evidence="6" id="KW-1185">Reference proteome</keyword>
<evidence type="ECO:0000256" key="3">
    <source>
        <dbReference type="RuleBase" id="RU003995"/>
    </source>
</evidence>
<feature type="compositionally biased region" description="Basic and acidic residues" evidence="4">
    <location>
        <begin position="253"/>
        <end position="271"/>
    </location>
</feature>
<dbReference type="GO" id="GO:0005829">
    <property type="term" value="C:cytosol"/>
    <property type="evidence" value="ECO:0007669"/>
    <property type="project" value="TreeGrafter"/>
</dbReference>
<dbReference type="Pfam" id="PF00257">
    <property type="entry name" value="Dehydrin"/>
    <property type="match status" value="1"/>
</dbReference>
<dbReference type="GO" id="GO:0009631">
    <property type="term" value="P:cold acclimation"/>
    <property type="evidence" value="ECO:0007669"/>
    <property type="project" value="TreeGrafter"/>
</dbReference>
<dbReference type="PROSITE" id="PS00823">
    <property type="entry name" value="DEHYDRIN_2"/>
    <property type="match status" value="1"/>
</dbReference>
<evidence type="ECO:0000256" key="1">
    <source>
        <dbReference type="ARBA" id="ARBA00008403"/>
    </source>
</evidence>
<evidence type="ECO:0000313" key="6">
    <source>
        <dbReference type="Proteomes" id="UP000604825"/>
    </source>
</evidence>
<evidence type="ECO:0008006" key="7">
    <source>
        <dbReference type="Google" id="ProtNLM"/>
    </source>
</evidence>
<evidence type="ECO:0000256" key="4">
    <source>
        <dbReference type="SAM" id="MobiDB-lite"/>
    </source>
</evidence>
<keyword evidence="2" id="KW-0346">Stress response</keyword>
<comment type="similarity">
    <text evidence="1 3">Belongs to the plant dehydrin family.</text>
</comment>